<evidence type="ECO:0000256" key="4">
    <source>
        <dbReference type="ARBA" id="ARBA00023172"/>
    </source>
</evidence>
<dbReference type="Proteomes" id="UP000239867">
    <property type="component" value="Chromosome"/>
</dbReference>
<keyword evidence="8" id="KW-1185">Reference proteome</keyword>
<accession>A0A2L1GMH6</accession>
<feature type="transmembrane region" description="Helical" evidence="6">
    <location>
        <begin position="26"/>
        <end position="46"/>
    </location>
</feature>
<dbReference type="PANTHER" id="PTHR30563">
    <property type="entry name" value="DNA RECOMBINATION PROTEIN RMUC"/>
    <property type="match status" value="1"/>
</dbReference>
<dbReference type="EMBL" id="CP021255">
    <property type="protein sequence ID" value="AVD70848.1"/>
    <property type="molecule type" value="Genomic_DNA"/>
</dbReference>
<feature type="coiled-coil region" evidence="5">
    <location>
        <begin position="47"/>
        <end position="88"/>
    </location>
</feature>
<dbReference type="InterPro" id="IPR003798">
    <property type="entry name" value="DNA_recombination_RmuC"/>
</dbReference>
<evidence type="ECO:0000256" key="1">
    <source>
        <dbReference type="ARBA" id="ARBA00003416"/>
    </source>
</evidence>
<dbReference type="PANTHER" id="PTHR30563:SF0">
    <property type="entry name" value="DNA RECOMBINATION PROTEIN RMUC"/>
    <property type="match status" value="1"/>
</dbReference>
<keyword evidence="3 5" id="KW-0175">Coiled coil</keyword>
<dbReference type="GO" id="GO:0006310">
    <property type="term" value="P:DNA recombination"/>
    <property type="evidence" value="ECO:0007669"/>
    <property type="project" value="UniProtKB-KW"/>
</dbReference>
<evidence type="ECO:0008006" key="9">
    <source>
        <dbReference type="Google" id="ProtNLM"/>
    </source>
</evidence>
<keyword evidence="6" id="KW-1133">Transmembrane helix</keyword>
<keyword evidence="6" id="KW-0812">Transmembrane</keyword>
<evidence type="ECO:0000256" key="6">
    <source>
        <dbReference type="SAM" id="Phobius"/>
    </source>
</evidence>
<dbReference type="AlphaFoldDB" id="A0A2L1GMH6"/>
<proteinExistence type="inferred from homology"/>
<keyword evidence="6" id="KW-0472">Membrane</keyword>
<comment type="function">
    <text evidence="1">Involved in DNA recombination.</text>
</comment>
<evidence type="ECO:0000313" key="7">
    <source>
        <dbReference type="EMBL" id="AVD70848.1"/>
    </source>
</evidence>
<dbReference type="KEGG" id="deo:CAY53_04595"/>
<evidence type="ECO:0000313" key="8">
    <source>
        <dbReference type="Proteomes" id="UP000239867"/>
    </source>
</evidence>
<comment type="similarity">
    <text evidence="2">Belongs to the RmuC family.</text>
</comment>
<sequence length="463" mass="51330">MPACPKADALSPAALLARLGPPFEPFSLTLGLSCGLLVAFLLCLLIRQQGRHKALMLQSRLERLQEQAQEYRDEVARLTQECRALAGECRELDVDNAALQSASAGLRQQLAERDALLAETRRQIEAHFQATADRILHQQNESLSRKHQSSLNLLLQPLHEQIGSFRERLETLHREESRERSALQQELDQLRRLNQQLSNDAVNLSEALRGKNKFQGQWGELVLSRVLEASGLRAGQEFDTQPALHDENGGLFQPDAVVHLPEGREVLIDAKMSLKDYTQAVGAGDPAEAQAAMQRHLASVKRQIGLLAGKRYHTLMGPGALDFVLLFIPVEGAFQAVVAQAPHMLTDAMRDKVVLASPSTLLAILRTIHHLWRVDKQHNNSLAIAKQAASIYDKLAGFVEAFDAIGLRLQQTELAWRTARNRLHSGQGNLLARAEALKELGVQPNKELHVPVENSPPSEEISI</sequence>
<organism evidence="7 8">
    <name type="scientific">Desulfobulbus oralis</name>
    <dbReference type="NCBI Taxonomy" id="1986146"/>
    <lineage>
        <taxon>Bacteria</taxon>
        <taxon>Pseudomonadati</taxon>
        <taxon>Thermodesulfobacteriota</taxon>
        <taxon>Desulfobulbia</taxon>
        <taxon>Desulfobulbales</taxon>
        <taxon>Desulfobulbaceae</taxon>
        <taxon>Desulfobulbus</taxon>
    </lineage>
</organism>
<evidence type="ECO:0000256" key="2">
    <source>
        <dbReference type="ARBA" id="ARBA00009840"/>
    </source>
</evidence>
<dbReference type="SUPFAM" id="SSF58100">
    <property type="entry name" value="Bacterial hemolysins"/>
    <property type="match status" value="1"/>
</dbReference>
<dbReference type="Pfam" id="PF02646">
    <property type="entry name" value="RmuC"/>
    <property type="match status" value="1"/>
</dbReference>
<evidence type="ECO:0000256" key="3">
    <source>
        <dbReference type="ARBA" id="ARBA00023054"/>
    </source>
</evidence>
<reference evidence="7 8" key="1">
    <citation type="journal article" date="2018" name="MBio">
        <title>Insights into the evolution of host association through the isolation and characterization of a novel human periodontal pathobiont, Desulfobulbus oralis.</title>
        <authorList>
            <person name="Cross K.L."/>
            <person name="Chirania P."/>
            <person name="Xiong W."/>
            <person name="Beall C.J."/>
            <person name="Elkins J.G."/>
            <person name="Giannone R.J."/>
            <person name="Griffen A.L."/>
            <person name="Guss A.M."/>
            <person name="Hettich R.L."/>
            <person name="Joshi S.S."/>
            <person name="Mokrzan E.M."/>
            <person name="Martin R.K."/>
            <person name="Zhulin I.B."/>
            <person name="Leys E.J."/>
            <person name="Podar M."/>
        </authorList>
    </citation>
    <scope>NUCLEOTIDE SEQUENCE [LARGE SCALE GENOMIC DNA]</scope>
    <source>
        <strain evidence="7 8">ORNL</strain>
    </source>
</reference>
<dbReference type="Gene3D" id="1.20.5.4090">
    <property type="match status" value="1"/>
</dbReference>
<protein>
    <recommendedName>
        <fullName evidence="9">DNA recombination protein RmuC</fullName>
    </recommendedName>
</protein>
<evidence type="ECO:0000256" key="5">
    <source>
        <dbReference type="SAM" id="Coils"/>
    </source>
</evidence>
<keyword evidence="4" id="KW-0233">DNA recombination</keyword>
<feature type="coiled-coil region" evidence="5">
    <location>
        <begin position="166"/>
        <end position="207"/>
    </location>
</feature>
<name>A0A2L1GMH6_9BACT</name>
<gene>
    <name evidence="7" type="ORF">CAY53_04595</name>
</gene>